<organism evidence="1 2">
    <name type="scientific">Naumannella halotolerans</name>
    <dbReference type="NCBI Taxonomy" id="993414"/>
    <lineage>
        <taxon>Bacteria</taxon>
        <taxon>Bacillati</taxon>
        <taxon>Actinomycetota</taxon>
        <taxon>Actinomycetes</taxon>
        <taxon>Propionibacteriales</taxon>
        <taxon>Propionibacteriaceae</taxon>
        <taxon>Naumannella</taxon>
    </lineage>
</organism>
<keyword evidence="2" id="KW-1185">Reference proteome</keyword>
<dbReference type="AlphaFoldDB" id="A0A4R7JBB7"/>
<dbReference type="RefSeq" id="WP_166649205.1">
    <property type="nucleotide sequence ID" value="NZ_SOAW01000001.1"/>
</dbReference>
<protein>
    <submittedName>
        <fullName evidence="1">Uncharacterized protein</fullName>
    </submittedName>
</protein>
<comment type="caution">
    <text evidence="1">The sequence shown here is derived from an EMBL/GenBank/DDBJ whole genome shotgun (WGS) entry which is preliminary data.</text>
</comment>
<gene>
    <name evidence="1" type="ORF">CLV29_1914</name>
</gene>
<proteinExistence type="predicted"/>
<reference evidence="1 2" key="1">
    <citation type="submission" date="2019-03" db="EMBL/GenBank/DDBJ databases">
        <title>Genomic Encyclopedia of Archaeal and Bacterial Type Strains, Phase II (KMG-II): from individual species to whole genera.</title>
        <authorList>
            <person name="Goeker M."/>
        </authorList>
    </citation>
    <scope>NUCLEOTIDE SEQUENCE [LARGE SCALE GENOMIC DNA]</scope>
    <source>
        <strain evidence="1 2">DSM 24323</strain>
    </source>
</reference>
<name>A0A4R7JBB7_9ACTN</name>
<evidence type="ECO:0000313" key="2">
    <source>
        <dbReference type="Proteomes" id="UP000295371"/>
    </source>
</evidence>
<accession>A0A4R7JBB7</accession>
<dbReference type="Proteomes" id="UP000295371">
    <property type="component" value="Unassembled WGS sequence"/>
</dbReference>
<evidence type="ECO:0000313" key="1">
    <source>
        <dbReference type="EMBL" id="TDT34256.1"/>
    </source>
</evidence>
<sequence length="58" mass="6202">MVVPDDCGVGNARHGSTIDAEGTFGIYISAGRSWLYSSLPHELGHTSAWPMPTARTAR</sequence>
<dbReference type="EMBL" id="SOAW01000001">
    <property type="protein sequence ID" value="TDT34256.1"/>
    <property type="molecule type" value="Genomic_DNA"/>
</dbReference>